<evidence type="ECO:0000313" key="1">
    <source>
        <dbReference type="EMBL" id="KAK3690916.1"/>
    </source>
</evidence>
<evidence type="ECO:0000313" key="2">
    <source>
        <dbReference type="Proteomes" id="UP001283361"/>
    </source>
</evidence>
<gene>
    <name evidence="1" type="ORF">RRG08_021614</name>
</gene>
<comment type="caution">
    <text evidence="1">The sequence shown here is derived from an EMBL/GenBank/DDBJ whole genome shotgun (WGS) entry which is preliminary data.</text>
</comment>
<name>A0AAE0XDK3_9GAST</name>
<sequence>MQSIYKVISCNSLSGGNLASLNPGEQPETTCAARTARLGVVPDLVLVVYLPGAHRPRSGQAGDPGLQASRS</sequence>
<protein>
    <submittedName>
        <fullName evidence="1">Uncharacterized protein</fullName>
    </submittedName>
</protein>
<dbReference type="AlphaFoldDB" id="A0AAE0XDK3"/>
<proteinExistence type="predicted"/>
<reference evidence="1" key="1">
    <citation type="journal article" date="2023" name="G3 (Bethesda)">
        <title>A reference genome for the long-term kleptoplast-retaining sea slug Elysia crispata morphotype clarki.</title>
        <authorList>
            <person name="Eastman K.E."/>
            <person name="Pendleton A.L."/>
            <person name="Shaikh M.A."/>
            <person name="Suttiyut T."/>
            <person name="Ogas R."/>
            <person name="Tomko P."/>
            <person name="Gavelis G."/>
            <person name="Widhalm J.R."/>
            <person name="Wisecaver J.H."/>
        </authorList>
    </citation>
    <scope>NUCLEOTIDE SEQUENCE</scope>
    <source>
        <strain evidence="1">ECLA1</strain>
    </source>
</reference>
<dbReference type="Proteomes" id="UP001283361">
    <property type="component" value="Unassembled WGS sequence"/>
</dbReference>
<dbReference type="EMBL" id="JAWDGP010008106">
    <property type="protein sequence ID" value="KAK3690916.1"/>
    <property type="molecule type" value="Genomic_DNA"/>
</dbReference>
<accession>A0AAE0XDK3</accession>
<keyword evidence="2" id="KW-1185">Reference proteome</keyword>
<organism evidence="1 2">
    <name type="scientific">Elysia crispata</name>
    <name type="common">lettuce slug</name>
    <dbReference type="NCBI Taxonomy" id="231223"/>
    <lineage>
        <taxon>Eukaryota</taxon>
        <taxon>Metazoa</taxon>
        <taxon>Spiralia</taxon>
        <taxon>Lophotrochozoa</taxon>
        <taxon>Mollusca</taxon>
        <taxon>Gastropoda</taxon>
        <taxon>Heterobranchia</taxon>
        <taxon>Euthyneura</taxon>
        <taxon>Panpulmonata</taxon>
        <taxon>Sacoglossa</taxon>
        <taxon>Placobranchoidea</taxon>
        <taxon>Plakobranchidae</taxon>
        <taxon>Elysia</taxon>
    </lineage>
</organism>